<evidence type="ECO:0000313" key="12">
    <source>
        <dbReference type="Proteomes" id="UP000075809"/>
    </source>
</evidence>
<feature type="binding site" evidence="7">
    <location>
        <position position="162"/>
    </location>
    <ligand>
        <name>ATP</name>
        <dbReference type="ChEBI" id="CHEBI:30616"/>
    </ligand>
</feature>
<evidence type="ECO:0000256" key="2">
    <source>
        <dbReference type="ARBA" id="ARBA00006557"/>
    </source>
</evidence>
<proteinExistence type="inferred from homology"/>
<feature type="binding site" evidence="8">
    <location>
        <position position="197"/>
    </location>
    <ligand>
        <name>Mn(2+)</name>
        <dbReference type="ChEBI" id="CHEBI:29035"/>
    </ligand>
</feature>
<protein>
    <submittedName>
        <fullName evidence="11">Glycosaminoglycan xylosylkinase</fullName>
    </submittedName>
</protein>
<evidence type="ECO:0000256" key="9">
    <source>
        <dbReference type="SAM" id="MobiDB-lite"/>
    </source>
</evidence>
<evidence type="ECO:0000259" key="10">
    <source>
        <dbReference type="Pfam" id="PF06702"/>
    </source>
</evidence>
<feature type="binding site" evidence="7">
    <location>
        <begin position="287"/>
        <end position="290"/>
    </location>
    <ligand>
        <name>ATP</name>
        <dbReference type="ChEBI" id="CHEBI:30616"/>
    </ligand>
</feature>
<dbReference type="GO" id="GO:0005794">
    <property type="term" value="C:Golgi apparatus"/>
    <property type="evidence" value="ECO:0007669"/>
    <property type="project" value="UniProtKB-SubCell"/>
</dbReference>
<keyword evidence="8" id="KW-0479">Metal-binding</keyword>
<dbReference type="STRING" id="64791.A0A151WTE4"/>
<evidence type="ECO:0000256" key="1">
    <source>
        <dbReference type="ARBA" id="ARBA00004555"/>
    </source>
</evidence>
<evidence type="ECO:0000256" key="7">
    <source>
        <dbReference type="PIRSR" id="PIRSR624869-2"/>
    </source>
</evidence>
<keyword evidence="12" id="KW-1185">Reference proteome</keyword>
<name>A0A151WTE4_9HYME</name>
<keyword evidence="11" id="KW-0418">Kinase</keyword>
<gene>
    <name evidence="11" type="ORF">ALC60_10044</name>
</gene>
<keyword evidence="4" id="KW-1015">Disulfide bond</keyword>
<sequence>MIGRRCALFALSILLILVLSVNIYFIRMIVESSSSHKMYAKNLPEPKARQDPSTPSRSDEKDLQLQSRSIVKSIGEGIKEEIRLLPSKYFKQNTSYTIVLERLLAELTIMPNVREDIWNIPNNNWPDAHQLIPPAAPELGTILEVLRGSKIVRADNAPLGTQLKLMLNLENDVKALFKPQWYSRDTIIHGPVYHGKDRHNAEVVAFHLSSLLALRRVPLAVIRKRMLKMYNTFVVDLKEEIGNHATPALYATMYQEGNNTCLYGVCHYCSPADPVCGTGDVLEGTLIFWLPRYLRLVKHRHPWQRTYKRNKLAAWEIDEGYCDKVKDSKAYSPQSSSRLLDLIDTAIFDFLMDNGDRHHYELAQNNFHNPAVLLIDNGKSLGNPDVDHLDILAPLYQCCISRTHHFVTLIDLCKISVNIFDIFGCSTVEIAAGNIVSINYDQSMFESGLGEHLWNCIDGLLILGKSLFSVLQIIFLGIGTIDSTRPAARSYSRIAIMNTT</sequence>
<dbReference type="EMBL" id="KQ982769">
    <property type="protein sequence ID" value="KYQ50905.1"/>
    <property type="molecule type" value="Genomic_DNA"/>
</dbReference>
<feature type="region of interest" description="Disordered" evidence="9">
    <location>
        <begin position="44"/>
        <end position="64"/>
    </location>
</feature>
<keyword evidence="7" id="KW-0067">ATP-binding</keyword>
<feature type="active site" evidence="6">
    <location>
        <position position="356"/>
    </location>
</feature>
<keyword evidence="5" id="KW-0325">Glycoprotein</keyword>
<accession>A0A151WTE4</accession>
<comment type="similarity">
    <text evidence="2">Belongs to the FAM20 family.</text>
</comment>
<keyword evidence="8" id="KW-0464">Manganese</keyword>
<evidence type="ECO:0000256" key="4">
    <source>
        <dbReference type="ARBA" id="ARBA00023157"/>
    </source>
</evidence>
<organism evidence="11 12">
    <name type="scientific">Mycetomoellerius zeteki</name>
    <dbReference type="NCBI Taxonomy" id="64791"/>
    <lineage>
        <taxon>Eukaryota</taxon>
        <taxon>Metazoa</taxon>
        <taxon>Ecdysozoa</taxon>
        <taxon>Arthropoda</taxon>
        <taxon>Hexapoda</taxon>
        <taxon>Insecta</taxon>
        <taxon>Pterygota</taxon>
        <taxon>Neoptera</taxon>
        <taxon>Endopterygota</taxon>
        <taxon>Hymenoptera</taxon>
        <taxon>Apocrita</taxon>
        <taxon>Aculeata</taxon>
        <taxon>Formicoidea</taxon>
        <taxon>Formicidae</taxon>
        <taxon>Myrmicinae</taxon>
        <taxon>Mycetomoellerius</taxon>
    </lineage>
</organism>
<dbReference type="GO" id="GO:0016773">
    <property type="term" value="F:phosphotransferase activity, alcohol group as acceptor"/>
    <property type="evidence" value="ECO:0007669"/>
    <property type="project" value="TreeGrafter"/>
</dbReference>
<dbReference type="GO" id="GO:0016301">
    <property type="term" value="F:kinase activity"/>
    <property type="evidence" value="ECO:0007669"/>
    <property type="project" value="UniProtKB-KW"/>
</dbReference>
<dbReference type="GO" id="GO:0046872">
    <property type="term" value="F:metal ion binding"/>
    <property type="evidence" value="ECO:0007669"/>
    <property type="project" value="UniProtKB-KW"/>
</dbReference>
<keyword evidence="7" id="KW-0547">Nucleotide-binding</keyword>
<feature type="binding site" evidence="8">
    <location>
        <position position="376"/>
    </location>
    <ligand>
        <name>Mn(2+)</name>
        <dbReference type="ChEBI" id="CHEBI:29035"/>
    </ligand>
</feature>
<dbReference type="InterPro" id="IPR024869">
    <property type="entry name" value="FAM20"/>
</dbReference>
<keyword evidence="11" id="KW-0808">Transferase</keyword>
<evidence type="ECO:0000256" key="5">
    <source>
        <dbReference type="ARBA" id="ARBA00023180"/>
    </source>
</evidence>
<feature type="binding site" evidence="7">
    <location>
        <position position="178"/>
    </location>
    <ligand>
        <name>ATP</name>
        <dbReference type="ChEBI" id="CHEBI:30616"/>
    </ligand>
</feature>
<comment type="subcellular location">
    <subcellularLocation>
        <location evidence="1">Golgi apparatus</location>
    </subcellularLocation>
</comment>
<feature type="domain" description="FAM20 C-terminal" evidence="10">
    <location>
        <begin position="255"/>
        <end position="415"/>
    </location>
</feature>
<dbReference type="PANTHER" id="PTHR12450:SF14">
    <property type="entry name" value="GLYCOSAMINOGLYCAN XYLOSYLKINASE"/>
    <property type="match status" value="1"/>
</dbReference>
<evidence type="ECO:0000313" key="11">
    <source>
        <dbReference type="EMBL" id="KYQ50905.1"/>
    </source>
</evidence>
<feature type="binding site" evidence="7">
    <location>
        <position position="376"/>
    </location>
    <ligand>
        <name>ATP</name>
        <dbReference type="ChEBI" id="CHEBI:30616"/>
    </ligand>
</feature>
<evidence type="ECO:0000256" key="8">
    <source>
        <dbReference type="PIRSR" id="PIRSR624869-3"/>
    </source>
</evidence>
<comment type="cofactor">
    <cofactor evidence="8">
        <name>Mn(2+)</name>
        <dbReference type="ChEBI" id="CHEBI:29035"/>
    </cofactor>
</comment>
<dbReference type="GO" id="GO:0005524">
    <property type="term" value="F:ATP binding"/>
    <property type="evidence" value="ECO:0007669"/>
    <property type="project" value="UniProtKB-KW"/>
</dbReference>
<dbReference type="AlphaFoldDB" id="A0A151WTE4"/>
<dbReference type="Proteomes" id="UP000075809">
    <property type="component" value="Unassembled WGS sequence"/>
</dbReference>
<dbReference type="InterPro" id="IPR009581">
    <property type="entry name" value="FAM20_C"/>
</dbReference>
<evidence type="ECO:0000256" key="3">
    <source>
        <dbReference type="ARBA" id="ARBA00023034"/>
    </source>
</evidence>
<dbReference type="Pfam" id="PF06702">
    <property type="entry name" value="Fam20C"/>
    <property type="match status" value="1"/>
</dbReference>
<keyword evidence="3" id="KW-0333">Golgi apparatus</keyword>
<dbReference type="PANTHER" id="PTHR12450">
    <property type="entry name" value="DENTIN MATRIX PROTEIN 4 PROTEIN FAM20"/>
    <property type="match status" value="1"/>
</dbReference>
<evidence type="ECO:0000256" key="6">
    <source>
        <dbReference type="PIRSR" id="PIRSR624869-1"/>
    </source>
</evidence>
<feature type="binding site" evidence="7">
    <location>
        <position position="361"/>
    </location>
    <ligand>
        <name>ATP</name>
        <dbReference type="ChEBI" id="CHEBI:30616"/>
    </ligand>
</feature>
<reference evidence="11 12" key="1">
    <citation type="submission" date="2015-09" db="EMBL/GenBank/DDBJ databases">
        <title>Trachymyrmex zeteki WGS genome.</title>
        <authorList>
            <person name="Nygaard S."/>
            <person name="Hu H."/>
            <person name="Boomsma J."/>
            <person name="Zhang G."/>
        </authorList>
    </citation>
    <scope>NUCLEOTIDE SEQUENCE [LARGE SCALE GENOMIC DNA]</scope>
    <source>
        <strain evidence="11">Tzet28-1</strain>
        <tissue evidence="11">Whole body</tissue>
    </source>
</reference>